<protein>
    <recommendedName>
        <fullName evidence="2">acetate--CoA ligase</fullName>
        <ecNumber evidence="2">6.2.1.1</ecNumber>
    </recommendedName>
</protein>
<dbReference type="KEGG" id="pdio:PDMSB3_1745"/>
<dbReference type="RefSeq" id="WP_165185690.1">
    <property type="nucleotide sequence ID" value="NZ_LR699553.1"/>
</dbReference>
<dbReference type="InterPro" id="IPR045851">
    <property type="entry name" value="AMP-bd_C_sf"/>
</dbReference>
<dbReference type="GO" id="GO:0005524">
    <property type="term" value="F:ATP binding"/>
    <property type="evidence" value="ECO:0007669"/>
    <property type="project" value="UniProtKB-KW"/>
</dbReference>
<dbReference type="GO" id="GO:0003987">
    <property type="term" value="F:acetate-CoA ligase activity"/>
    <property type="evidence" value="ECO:0007669"/>
    <property type="project" value="UniProtKB-EC"/>
</dbReference>
<keyword evidence="3 10" id="KW-0436">Ligase</keyword>
<dbReference type="InterPro" id="IPR032387">
    <property type="entry name" value="ACAS_N"/>
</dbReference>
<proteinExistence type="inferred from homology"/>
<reference evidence="10 11" key="1">
    <citation type="submission" date="2019-08" db="EMBL/GenBank/DDBJ databases">
        <authorList>
            <person name="Herpell B J."/>
        </authorList>
    </citation>
    <scope>NUCLEOTIDE SEQUENCE [LARGE SCALE GENOMIC DNA]</scope>
    <source>
        <strain evidence="11">Msb3</strain>
    </source>
</reference>
<organism evidence="10 11">
    <name type="scientific">Paraburkholderia dioscoreae</name>
    <dbReference type="NCBI Taxonomy" id="2604047"/>
    <lineage>
        <taxon>Bacteria</taxon>
        <taxon>Pseudomonadati</taxon>
        <taxon>Pseudomonadota</taxon>
        <taxon>Betaproteobacteria</taxon>
        <taxon>Burkholderiales</taxon>
        <taxon>Burkholderiaceae</taxon>
        <taxon>Paraburkholderia</taxon>
    </lineage>
</organism>
<feature type="domain" description="AMP-binding enzyme C-terminal" evidence="8">
    <location>
        <begin position="532"/>
        <end position="609"/>
    </location>
</feature>
<dbReference type="PANTHER" id="PTHR24095">
    <property type="entry name" value="ACETYL-COENZYME A SYNTHETASE"/>
    <property type="match status" value="1"/>
</dbReference>
<sequence>MSSTDTLSTLLAEPLLPWPEQWRVAEQAALLAQAREIERVGGPDAYWEWVAKKFRWMRPWDSVRDGNFPEFKYFAGGMLNVCDNCVDRYAEDPYYASRPAITWEGEPGDCATLSYAQLRTATARFANGLRSLGVGQGDVVAIYLPNMLESFVAIQACNRIGAIYTVLFAGFSADAAALRLQTSRAKVLVTADASYRRGKQVPLLENARKARRSAPKLEHIVVIDRTGAAPALHDGETGYKELVDAQSDDCPCVPLEANAPAFLIFTSGTESKPKGVVHSVVGFLLGTWANVQWQVGPAKDDVYWCAADVGWLTFPIQAVIGGLAHGASLVCYEGALDTPGKDRFYQIANRHHVTKILIAPTALRMLRALGDEVAKANRIDGLRLITTQGEPLDPETYHWTSDTLGDQLPIVNAYGQTETGSTWTYPVYGVEPLKAGSCGTPVPGHAYRVLLEDGSIAPVGTKGALVLTAPFPTLARTVWDDHQRYLNTYFGRYPGVYNTSDEAVVDSTGQLWVLGRGDDVINVAAHRLSTMEIESVVASQPGIADAAVVGVSDAVKGTVPVAFVTLVAGAPVEATVGQICAAVSDAIGTIARLEHVFVCKALPKTRAGKTVRRLLREIVETGEAKSDLTGIEDLEVVGNLIREVAARKRP</sequence>
<evidence type="ECO:0000256" key="1">
    <source>
        <dbReference type="ARBA" id="ARBA00006432"/>
    </source>
</evidence>
<dbReference type="Proteomes" id="UP000325811">
    <property type="component" value="Chromosome I"/>
</dbReference>
<comment type="similarity">
    <text evidence="1">Belongs to the ATP-dependent AMP-binding enzyme family.</text>
</comment>
<dbReference type="Pfam" id="PF13193">
    <property type="entry name" value="AMP-binding_C"/>
    <property type="match status" value="1"/>
</dbReference>
<evidence type="ECO:0000259" key="9">
    <source>
        <dbReference type="Pfam" id="PF16177"/>
    </source>
</evidence>
<dbReference type="InterPro" id="IPR025110">
    <property type="entry name" value="AMP-bd_C"/>
</dbReference>
<keyword evidence="11" id="KW-1185">Reference proteome</keyword>
<keyword evidence="4" id="KW-0547">Nucleotide-binding</keyword>
<gene>
    <name evidence="10" type="primary">acsA</name>
    <name evidence="10" type="ORF">PDMSB3_1745</name>
</gene>
<dbReference type="EC" id="6.2.1.1" evidence="2"/>
<evidence type="ECO:0000313" key="10">
    <source>
        <dbReference type="EMBL" id="VVD28201.1"/>
    </source>
</evidence>
<dbReference type="EMBL" id="LR699553">
    <property type="protein sequence ID" value="VVD28201.1"/>
    <property type="molecule type" value="Genomic_DNA"/>
</dbReference>
<evidence type="ECO:0000256" key="5">
    <source>
        <dbReference type="ARBA" id="ARBA00022840"/>
    </source>
</evidence>
<evidence type="ECO:0000256" key="3">
    <source>
        <dbReference type="ARBA" id="ARBA00022598"/>
    </source>
</evidence>
<dbReference type="Gene3D" id="3.30.300.30">
    <property type="match status" value="1"/>
</dbReference>
<keyword evidence="6" id="KW-0007">Acetylation</keyword>
<dbReference type="Gene3D" id="3.40.50.12780">
    <property type="entry name" value="N-terminal domain of ligase-like"/>
    <property type="match status" value="1"/>
</dbReference>
<dbReference type="SUPFAM" id="SSF56801">
    <property type="entry name" value="Acetyl-CoA synthetase-like"/>
    <property type="match status" value="1"/>
</dbReference>
<dbReference type="PANTHER" id="PTHR24095:SF14">
    <property type="entry name" value="ACETYL-COENZYME A SYNTHETASE 1"/>
    <property type="match status" value="1"/>
</dbReference>
<keyword evidence="5" id="KW-0067">ATP-binding</keyword>
<evidence type="ECO:0000313" key="11">
    <source>
        <dbReference type="Proteomes" id="UP000325811"/>
    </source>
</evidence>
<evidence type="ECO:0000256" key="6">
    <source>
        <dbReference type="ARBA" id="ARBA00022990"/>
    </source>
</evidence>
<evidence type="ECO:0000256" key="2">
    <source>
        <dbReference type="ARBA" id="ARBA00013275"/>
    </source>
</evidence>
<feature type="domain" description="AMP-dependent synthetase/ligase" evidence="7">
    <location>
        <begin position="96"/>
        <end position="470"/>
    </location>
</feature>
<evidence type="ECO:0000259" key="8">
    <source>
        <dbReference type="Pfam" id="PF13193"/>
    </source>
</evidence>
<evidence type="ECO:0000259" key="7">
    <source>
        <dbReference type="Pfam" id="PF00501"/>
    </source>
</evidence>
<dbReference type="InterPro" id="IPR020845">
    <property type="entry name" value="AMP-binding_CS"/>
</dbReference>
<accession>A0A5Q4ZB63</accession>
<dbReference type="AlphaFoldDB" id="A0A5Q4ZB63"/>
<dbReference type="PROSITE" id="PS00455">
    <property type="entry name" value="AMP_BINDING"/>
    <property type="match status" value="1"/>
</dbReference>
<dbReference type="Pfam" id="PF00501">
    <property type="entry name" value="AMP-binding"/>
    <property type="match status" value="1"/>
</dbReference>
<name>A0A5Q4ZB63_9BURK</name>
<dbReference type="InterPro" id="IPR042099">
    <property type="entry name" value="ANL_N_sf"/>
</dbReference>
<evidence type="ECO:0000256" key="4">
    <source>
        <dbReference type="ARBA" id="ARBA00022741"/>
    </source>
</evidence>
<feature type="domain" description="Acetyl-coenzyme A synthetase N-terminal" evidence="9">
    <location>
        <begin position="43"/>
        <end position="85"/>
    </location>
</feature>
<dbReference type="InterPro" id="IPR000873">
    <property type="entry name" value="AMP-dep_synth/lig_dom"/>
</dbReference>
<dbReference type="GO" id="GO:0005829">
    <property type="term" value="C:cytosol"/>
    <property type="evidence" value="ECO:0007669"/>
    <property type="project" value="TreeGrafter"/>
</dbReference>
<dbReference type="Pfam" id="PF16177">
    <property type="entry name" value="ACAS_N"/>
    <property type="match status" value="1"/>
</dbReference>
<dbReference type="GO" id="GO:0006085">
    <property type="term" value="P:acetyl-CoA biosynthetic process"/>
    <property type="evidence" value="ECO:0007669"/>
    <property type="project" value="TreeGrafter"/>
</dbReference>